<evidence type="ECO:0000313" key="2">
    <source>
        <dbReference type="Proteomes" id="UP001229832"/>
    </source>
</evidence>
<organism evidence="1 2">
    <name type="scientific">Lacticaseibacillus zeae subsp. silagei</name>
    <dbReference type="NCBI Taxonomy" id="3068307"/>
    <lineage>
        <taxon>Bacteria</taxon>
        <taxon>Bacillati</taxon>
        <taxon>Bacillota</taxon>
        <taxon>Bacilli</taxon>
        <taxon>Lactobacillales</taxon>
        <taxon>Lactobacillaceae</taxon>
        <taxon>Lacticaseibacillus</taxon>
    </lineage>
</organism>
<dbReference type="RefSeq" id="WP_070651034.1">
    <property type="nucleotide sequence ID" value="NZ_CP132484.1"/>
</dbReference>
<dbReference type="AlphaFoldDB" id="A0ABD7Z963"/>
<keyword evidence="2" id="KW-1185">Reference proteome</keyword>
<dbReference type="GeneID" id="93267744"/>
<gene>
    <name evidence="1" type="ORF">LACZS2_000016</name>
</gene>
<proteinExistence type="predicted"/>
<evidence type="ECO:0000313" key="1">
    <source>
        <dbReference type="EMBL" id="WLV83637.1"/>
    </source>
</evidence>
<dbReference type="InterPro" id="IPR019493">
    <property type="entry name" value="Bacteriocin_IIb_lactacin-rel"/>
</dbReference>
<protein>
    <submittedName>
        <fullName evidence="1">Blp family class II bacteriocin</fullName>
    </submittedName>
</protein>
<accession>A0ABD7Z963</accession>
<name>A0ABD7Z963_LACZE</name>
<reference evidence="1 2" key="1">
    <citation type="submission" date="2023-08" db="EMBL/GenBank/DDBJ databases">
        <authorList>
            <person name="Buchebner-Jance M."/>
        </authorList>
    </citation>
    <scope>NUCLEOTIDE SEQUENCE [LARGE SCALE GENOMIC DNA]</scope>
    <source>
        <strain evidence="1 2">NCIMB 15475</strain>
    </source>
</reference>
<dbReference type="Proteomes" id="UP001229832">
    <property type="component" value="Chromosome"/>
</dbReference>
<dbReference type="EMBL" id="CP132485">
    <property type="protein sequence ID" value="WLV83637.1"/>
    <property type="molecule type" value="Genomic_DNA"/>
</dbReference>
<sequence length="72" mass="6705">MNNLDILSTNELQAIVGGDAGKCLAGTVGGGVGGILTGAGLGAKTKNVYVIGGLGILGGIGGAIAGASQTCF</sequence>
<dbReference type="Pfam" id="PF10439">
    <property type="entry name" value="Bacteriocin_IIc"/>
    <property type="match status" value="1"/>
</dbReference>